<evidence type="ECO:0000313" key="4">
    <source>
        <dbReference type="Proteomes" id="UP000280696"/>
    </source>
</evidence>
<evidence type="ECO:0000313" key="3">
    <source>
        <dbReference type="EMBL" id="RKI94257.1"/>
    </source>
</evidence>
<protein>
    <submittedName>
        <fullName evidence="3">Uncharacterized protein</fullName>
    </submittedName>
</protein>
<dbReference type="OrthoDB" id="2044048at2"/>
<feature type="region of interest" description="Disordered" evidence="1">
    <location>
        <begin position="22"/>
        <end position="85"/>
    </location>
</feature>
<comment type="caution">
    <text evidence="3">The sequence shown here is derived from an EMBL/GenBank/DDBJ whole genome shotgun (WGS) entry which is preliminary data.</text>
</comment>
<organism evidence="3 4">
    <name type="scientific">Parablautia intestinalis</name>
    <dbReference type="NCBI Taxonomy" id="2320100"/>
    <lineage>
        <taxon>Bacteria</taxon>
        <taxon>Bacillati</taxon>
        <taxon>Bacillota</taxon>
        <taxon>Clostridia</taxon>
        <taxon>Lachnospirales</taxon>
        <taxon>Lachnospiraceae</taxon>
        <taxon>Parablautia</taxon>
    </lineage>
</organism>
<evidence type="ECO:0000256" key="2">
    <source>
        <dbReference type="SAM" id="SignalP"/>
    </source>
</evidence>
<keyword evidence="2" id="KW-0732">Signal</keyword>
<dbReference type="EMBL" id="RAYQ01000001">
    <property type="protein sequence ID" value="RKI94257.1"/>
    <property type="molecule type" value="Genomic_DNA"/>
</dbReference>
<name>A0A3A9AS76_9FIRM</name>
<feature type="chain" id="PRO_5017453972" evidence="2">
    <location>
        <begin position="20"/>
        <end position="167"/>
    </location>
</feature>
<dbReference type="AlphaFoldDB" id="A0A3A9AS76"/>
<proteinExistence type="predicted"/>
<feature type="compositionally biased region" description="Basic and acidic residues" evidence="1">
    <location>
        <begin position="60"/>
        <end position="73"/>
    </location>
</feature>
<dbReference type="PROSITE" id="PS51257">
    <property type="entry name" value="PROKAR_LIPOPROTEIN"/>
    <property type="match status" value="1"/>
</dbReference>
<sequence length="167" mass="18474">MKRKCILIFMIVLTLGMTACSSESKEDAVSVETDSPQETDKKETTDTKDEEAETNLVEPSKPEIAEEDGKVSPEDEEITEGDPIAGIVEKYEGNTITIKNPDDDMLYYFSTENARILEGFSTESAQEAEGELSIAVGDKVEISYRGLIDFDEEHPDEAVKIVVITVE</sequence>
<accession>A0A3A9AS76</accession>
<gene>
    <name evidence="3" type="ORF">D7V94_01520</name>
</gene>
<reference evidence="3 4" key="1">
    <citation type="submission" date="2018-09" db="EMBL/GenBank/DDBJ databases">
        <title>Murine metabolic-syndrome-specific gut microbial biobank.</title>
        <authorList>
            <person name="Liu C."/>
        </authorList>
    </citation>
    <scope>NUCLEOTIDE SEQUENCE [LARGE SCALE GENOMIC DNA]</scope>
    <source>
        <strain evidence="3 4">0.1xD8-82</strain>
    </source>
</reference>
<feature type="signal peptide" evidence="2">
    <location>
        <begin position="1"/>
        <end position="19"/>
    </location>
</feature>
<evidence type="ECO:0000256" key="1">
    <source>
        <dbReference type="SAM" id="MobiDB-lite"/>
    </source>
</evidence>
<dbReference type="Proteomes" id="UP000280696">
    <property type="component" value="Unassembled WGS sequence"/>
</dbReference>
<dbReference type="RefSeq" id="WP_120466082.1">
    <property type="nucleotide sequence ID" value="NZ_RAYQ01000001.1"/>
</dbReference>
<keyword evidence="4" id="KW-1185">Reference proteome</keyword>
<feature type="compositionally biased region" description="Basic and acidic residues" evidence="1">
    <location>
        <begin position="38"/>
        <end position="47"/>
    </location>
</feature>